<dbReference type="SUPFAM" id="SSF46689">
    <property type="entry name" value="Homeodomain-like"/>
    <property type="match status" value="2"/>
</dbReference>
<keyword evidence="3" id="KW-0804">Transcription</keyword>
<evidence type="ECO:0000256" key="3">
    <source>
        <dbReference type="ARBA" id="ARBA00023163"/>
    </source>
</evidence>
<keyword evidence="2" id="KW-0238">DNA-binding</keyword>
<dbReference type="PANTHER" id="PTHR47893">
    <property type="entry name" value="REGULATORY PROTEIN PCHR"/>
    <property type="match status" value="1"/>
</dbReference>
<dbReference type="eggNOG" id="COG4977">
    <property type="taxonomic scope" value="Bacteria"/>
</dbReference>
<organism evidence="5 6">
    <name type="scientific">Desulfarculus baarsii (strain ATCC 33931 / DSM 2075 / LMG 7858 / VKM B-1802 / 2st14)</name>
    <dbReference type="NCBI Taxonomy" id="644282"/>
    <lineage>
        <taxon>Bacteria</taxon>
        <taxon>Pseudomonadati</taxon>
        <taxon>Thermodesulfobacteriota</taxon>
        <taxon>Desulfarculia</taxon>
        <taxon>Desulfarculales</taxon>
        <taxon>Desulfarculaceae</taxon>
        <taxon>Desulfarculus</taxon>
    </lineage>
</organism>
<evidence type="ECO:0000259" key="4">
    <source>
        <dbReference type="PROSITE" id="PS01124"/>
    </source>
</evidence>
<dbReference type="KEGG" id="dbr:Deba_2485"/>
<dbReference type="GO" id="GO:0003700">
    <property type="term" value="F:DNA-binding transcription factor activity"/>
    <property type="evidence" value="ECO:0007669"/>
    <property type="project" value="InterPro"/>
</dbReference>
<accession>E1QJV2</accession>
<sequence>MNASAADFATRKHVLTKGFTVEQFVLKPDSPRRAHVEVDRDRFGFFFCLAGGCRVGLKGDREKIQIRAGGCGAYAEQKGMDNVAEYDAGEPYSVLSIDVAPSALADIFGLDDESPPQLPRTHGHPRGGMFTIHFARTRRSIANALSDIINPPMEGRFLPIFAECKVIEVISLMLNDIHAGNQGCGRPSSLTTAEVARLYNVRDLLNASTSDPPPLIQLAHDHGFTHNKLNKGFRELFGSTVYEYVRAIRLEKAREMLLSGDRNVTEACYGVGYSNISHFAKIYRQQYGESPSRSRKRYFIVD</sequence>
<dbReference type="STRING" id="644282.Deba_2485"/>
<dbReference type="InterPro" id="IPR018062">
    <property type="entry name" value="HTH_AraC-typ_CS"/>
</dbReference>
<dbReference type="Proteomes" id="UP000009047">
    <property type="component" value="Chromosome"/>
</dbReference>
<evidence type="ECO:0000313" key="6">
    <source>
        <dbReference type="Proteomes" id="UP000009047"/>
    </source>
</evidence>
<reference evidence="5 6" key="1">
    <citation type="journal article" date="2010" name="Stand. Genomic Sci.">
        <title>Complete genome sequence of Desulfarculus baarsii type strain (2st14).</title>
        <authorList>
            <person name="Sun H."/>
            <person name="Spring S."/>
            <person name="Lapidus A."/>
            <person name="Davenport K."/>
            <person name="Del Rio T.G."/>
            <person name="Tice H."/>
            <person name="Nolan M."/>
            <person name="Copeland A."/>
            <person name="Cheng J.F."/>
            <person name="Lucas S."/>
            <person name="Tapia R."/>
            <person name="Goodwin L."/>
            <person name="Pitluck S."/>
            <person name="Ivanova N."/>
            <person name="Pagani I."/>
            <person name="Mavromatis K."/>
            <person name="Ovchinnikova G."/>
            <person name="Pati A."/>
            <person name="Chen A."/>
            <person name="Palaniappan K."/>
            <person name="Hauser L."/>
            <person name="Chang Y.J."/>
            <person name="Jeffries C.D."/>
            <person name="Detter J.C."/>
            <person name="Han C."/>
            <person name="Rohde M."/>
            <person name="Brambilla E."/>
            <person name="Goker M."/>
            <person name="Woyke T."/>
            <person name="Bristow J."/>
            <person name="Eisen J.A."/>
            <person name="Markowitz V."/>
            <person name="Hugenholtz P."/>
            <person name="Kyrpides N.C."/>
            <person name="Klenk H.P."/>
            <person name="Land M."/>
        </authorList>
    </citation>
    <scope>NUCLEOTIDE SEQUENCE [LARGE SCALE GENOMIC DNA]</scope>
    <source>
        <strain evidence="6">ATCC 33931 / DSM 2075 / LMG 7858 / VKM B-1802 / 2st14</strain>
    </source>
</reference>
<dbReference type="PROSITE" id="PS01124">
    <property type="entry name" value="HTH_ARAC_FAMILY_2"/>
    <property type="match status" value="1"/>
</dbReference>
<protein>
    <submittedName>
        <fullName evidence="5">Transcriptional regulator, AraC family</fullName>
    </submittedName>
</protein>
<dbReference type="InterPro" id="IPR018060">
    <property type="entry name" value="HTH_AraC"/>
</dbReference>
<dbReference type="PANTHER" id="PTHR47893:SF1">
    <property type="entry name" value="REGULATORY PROTEIN PCHR"/>
    <property type="match status" value="1"/>
</dbReference>
<dbReference type="EMBL" id="CP002085">
    <property type="protein sequence ID" value="ADK85845.1"/>
    <property type="molecule type" value="Genomic_DNA"/>
</dbReference>
<gene>
    <name evidence="5" type="ordered locus">Deba_2485</name>
</gene>
<dbReference type="Pfam" id="PF12833">
    <property type="entry name" value="HTH_18"/>
    <property type="match status" value="1"/>
</dbReference>
<evidence type="ECO:0000256" key="1">
    <source>
        <dbReference type="ARBA" id="ARBA00023015"/>
    </source>
</evidence>
<dbReference type="InterPro" id="IPR009057">
    <property type="entry name" value="Homeodomain-like_sf"/>
</dbReference>
<dbReference type="AlphaFoldDB" id="E1QJV2"/>
<dbReference type="HOGENOM" id="CLU_052345_4_2_7"/>
<evidence type="ECO:0000313" key="5">
    <source>
        <dbReference type="EMBL" id="ADK85845.1"/>
    </source>
</evidence>
<dbReference type="InterPro" id="IPR053142">
    <property type="entry name" value="PchR_regulatory_protein"/>
</dbReference>
<evidence type="ECO:0000256" key="2">
    <source>
        <dbReference type="ARBA" id="ARBA00023125"/>
    </source>
</evidence>
<dbReference type="PROSITE" id="PS00041">
    <property type="entry name" value="HTH_ARAC_FAMILY_1"/>
    <property type="match status" value="1"/>
</dbReference>
<proteinExistence type="predicted"/>
<keyword evidence="6" id="KW-1185">Reference proteome</keyword>
<keyword evidence="1" id="KW-0805">Transcription regulation</keyword>
<name>E1QJV2_DESB2</name>
<dbReference type="Gene3D" id="1.10.10.60">
    <property type="entry name" value="Homeodomain-like"/>
    <property type="match status" value="2"/>
</dbReference>
<dbReference type="OrthoDB" id="5421880at2"/>
<dbReference type="SMART" id="SM00342">
    <property type="entry name" value="HTH_ARAC"/>
    <property type="match status" value="1"/>
</dbReference>
<feature type="domain" description="HTH araC/xylS-type" evidence="4">
    <location>
        <begin position="199"/>
        <end position="297"/>
    </location>
</feature>
<dbReference type="GO" id="GO:0043565">
    <property type="term" value="F:sequence-specific DNA binding"/>
    <property type="evidence" value="ECO:0007669"/>
    <property type="project" value="InterPro"/>
</dbReference>